<keyword evidence="1" id="KW-0479">Metal-binding</keyword>
<proteinExistence type="predicted"/>
<keyword evidence="3" id="KW-0862">Zinc</keyword>
<evidence type="ECO:0000256" key="5">
    <source>
        <dbReference type="SAM" id="Coils"/>
    </source>
</evidence>
<evidence type="ECO:0000259" key="7">
    <source>
        <dbReference type="PROSITE" id="PS50089"/>
    </source>
</evidence>
<evidence type="ECO:0000256" key="1">
    <source>
        <dbReference type="ARBA" id="ARBA00022723"/>
    </source>
</evidence>
<evidence type="ECO:0000256" key="4">
    <source>
        <dbReference type="PROSITE-ProRule" id="PRU00175"/>
    </source>
</evidence>
<dbReference type="InterPro" id="IPR047126">
    <property type="entry name" value="RNF141-like"/>
</dbReference>
<feature type="compositionally biased region" description="Basic and acidic residues" evidence="6">
    <location>
        <begin position="391"/>
        <end position="404"/>
    </location>
</feature>
<dbReference type="GO" id="GO:0051865">
    <property type="term" value="P:protein autoubiquitination"/>
    <property type="evidence" value="ECO:0007669"/>
    <property type="project" value="TreeGrafter"/>
</dbReference>
<dbReference type="STRING" id="1314783.A0A165R6B0"/>
<dbReference type="GO" id="GO:0008270">
    <property type="term" value="F:zinc ion binding"/>
    <property type="evidence" value="ECO:0007669"/>
    <property type="project" value="UniProtKB-KW"/>
</dbReference>
<dbReference type="InterPro" id="IPR001841">
    <property type="entry name" value="Znf_RING"/>
</dbReference>
<dbReference type="Pfam" id="PF13639">
    <property type="entry name" value="zf-RING_2"/>
    <property type="match status" value="1"/>
</dbReference>
<feature type="compositionally biased region" description="Low complexity" evidence="6">
    <location>
        <begin position="322"/>
        <end position="334"/>
    </location>
</feature>
<dbReference type="SUPFAM" id="SSF57850">
    <property type="entry name" value="RING/U-box"/>
    <property type="match status" value="1"/>
</dbReference>
<dbReference type="InterPro" id="IPR013083">
    <property type="entry name" value="Znf_RING/FYVE/PHD"/>
</dbReference>
<dbReference type="SMART" id="SM00184">
    <property type="entry name" value="RING"/>
    <property type="match status" value="1"/>
</dbReference>
<feature type="compositionally biased region" description="Polar residues" evidence="6">
    <location>
        <begin position="273"/>
        <end position="287"/>
    </location>
</feature>
<dbReference type="PANTHER" id="PTHR12109:SF3">
    <property type="entry name" value="RING FINGER PROTEIN 141"/>
    <property type="match status" value="1"/>
</dbReference>
<feature type="coiled-coil region" evidence="5">
    <location>
        <begin position="39"/>
        <end position="136"/>
    </location>
</feature>
<feature type="compositionally biased region" description="Polar residues" evidence="6">
    <location>
        <begin position="368"/>
        <end position="384"/>
    </location>
</feature>
<dbReference type="AlphaFoldDB" id="A0A165R6B0"/>
<feature type="compositionally biased region" description="Acidic residues" evidence="6">
    <location>
        <begin position="252"/>
        <end position="268"/>
    </location>
</feature>
<keyword evidence="2 4" id="KW-0863">Zinc-finger</keyword>
<protein>
    <recommendedName>
        <fullName evidence="7">RING-type domain-containing protein</fullName>
    </recommendedName>
</protein>
<dbReference type="Proteomes" id="UP000076727">
    <property type="component" value="Unassembled WGS sequence"/>
</dbReference>
<dbReference type="Gene3D" id="3.30.40.10">
    <property type="entry name" value="Zinc/RING finger domain, C3HC4 (zinc finger)"/>
    <property type="match status" value="1"/>
</dbReference>
<keyword evidence="5" id="KW-0175">Coiled coil</keyword>
<dbReference type="OrthoDB" id="1923159at2759"/>
<evidence type="ECO:0000256" key="6">
    <source>
        <dbReference type="SAM" id="MobiDB-lite"/>
    </source>
</evidence>
<accession>A0A165R6B0</accession>
<evidence type="ECO:0000313" key="8">
    <source>
        <dbReference type="EMBL" id="KZT70362.1"/>
    </source>
</evidence>
<feature type="domain" description="RING-type" evidence="7">
    <location>
        <begin position="170"/>
        <end position="212"/>
    </location>
</feature>
<dbReference type="InterPro" id="IPR017907">
    <property type="entry name" value="Znf_RING_CS"/>
</dbReference>
<keyword evidence="9" id="KW-1185">Reference proteome</keyword>
<sequence length="412" mass="45443">MRTRSRANEVAVENYQSAPEGAGEPAANDHEEFSVEVHLSKALHGVRNLQRKLADLSKRNGELEQKLESFEQAENVSIQPKRGKKGGPTVSKLQGEVRRLNAQIRVLEKVKHKDRKTIAKLRAREVKEDVAELEDDTECLVGDSPHRMRKLLRWFHDIVLSSSIEEKEECPICMDTLEVNKCVSLPCEHTFCKTCISQVSPGEGVVTCPQCRAVCPRDEIEIVQYTASQQWDNLLDVAKAWAKMDLRRQPDTSEEEGEEEFIDDEPPGDDASSAHSTSENPLATSPETEADAGGKPSPRTPPPPRAEPPAAPSSRKRRMEFSPESSPLSQPSSAEPEDPGPVTSANVDPGEASALPVLGQDEPIAGSSIHTEGTEVTPTNSQATPKYAESPARDKRKRMEDLAAARKQKRRL</sequence>
<dbReference type="PROSITE" id="PS50089">
    <property type="entry name" value="ZF_RING_2"/>
    <property type="match status" value="1"/>
</dbReference>
<dbReference type="EMBL" id="KV429052">
    <property type="protein sequence ID" value="KZT70362.1"/>
    <property type="molecule type" value="Genomic_DNA"/>
</dbReference>
<evidence type="ECO:0000256" key="2">
    <source>
        <dbReference type="ARBA" id="ARBA00022771"/>
    </source>
</evidence>
<dbReference type="GO" id="GO:0004842">
    <property type="term" value="F:ubiquitin-protein transferase activity"/>
    <property type="evidence" value="ECO:0007669"/>
    <property type="project" value="TreeGrafter"/>
</dbReference>
<name>A0A165R6B0_9APHY</name>
<dbReference type="PANTHER" id="PTHR12109">
    <property type="entry name" value="RING FINGER PROTEIN 141-RELATED"/>
    <property type="match status" value="1"/>
</dbReference>
<feature type="region of interest" description="Disordered" evidence="6">
    <location>
        <begin position="1"/>
        <end position="31"/>
    </location>
</feature>
<gene>
    <name evidence="8" type="ORF">DAEQUDRAFT_725649</name>
</gene>
<dbReference type="PROSITE" id="PS00518">
    <property type="entry name" value="ZF_RING_1"/>
    <property type="match status" value="1"/>
</dbReference>
<feature type="compositionally biased region" description="Pro residues" evidence="6">
    <location>
        <begin position="298"/>
        <end position="311"/>
    </location>
</feature>
<organism evidence="8 9">
    <name type="scientific">Daedalea quercina L-15889</name>
    <dbReference type="NCBI Taxonomy" id="1314783"/>
    <lineage>
        <taxon>Eukaryota</taxon>
        <taxon>Fungi</taxon>
        <taxon>Dikarya</taxon>
        <taxon>Basidiomycota</taxon>
        <taxon>Agaricomycotina</taxon>
        <taxon>Agaricomycetes</taxon>
        <taxon>Polyporales</taxon>
        <taxon>Fomitopsis</taxon>
    </lineage>
</organism>
<reference evidence="8 9" key="1">
    <citation type="journal article" date="2016" name="Mol. Biol. Evol.">
        <title>Comparative Genomics of Early-Diverging Mushroom-Forming Fungi Provides Insights into the Origins of Lignocellulose Decay Capabilities.</title>
        <authorList>
            <person name="Nagy L.G."/>
            <person name="Riley R."/>
            <person name="Tritt A."/>
            <person name="Adam C."/>
            <person name="Daum C."/>
            <person name="Floudas D."/>
            <person name="Sun H."/>
            <person name="Yadav J.S."/>
            <person name="Pangilinan J."/>
            <person name="Larsson K.H."/>
            <person name="Matsuura K."/>
            <person name="Barry K."/>
            <person name="Labutti K."/>
            <person name="Kuo R."/>
            <person name="Ohm R.A."/>
            <person name="Bhattacharya S.S."/>
            <person name="Shirouzu T."/>
            <person name="Yoshinaga Y."/>
            <person name="Martin F.M."/>
            <person name="Grigoriev I.V."/>
            <person name="Hibbett D.S."/>
        </authorList>
    </citation>
    <scope>NUCLEOTIDE SEQUENCE [LARGE SCALE GENOMIC DNA]</scope>
    <source>
        <strain evidence="8 9">L-15889</strain>
    </source>
</reference>
<evidence type="ECO:0000256" key="3">
    <source>
        <dbReference type="ARBA" id="ARBA00022833"/>
    </source>
</evidence>
<evidence type="ECO:0000313" key="9">
    <source>
        <dbReference type="Proteomes" id="UP000076727"/>
    </source>
</evidence>
<feature type="region of interest" description="Disordered" evidence="6">
    <location>
        <begin position="247"/>
        <end position="412"/>
    </location>
</feature>